<evidence type="ECO:0000313" key="6">
    <source>
        <dbReference type="EMBL" id="ABX42028.1"/>
    </source>
</evidence>
<dbReference type="STRING" id="357809.Cphy_1656"/>
<dbReference type="InterPro" id="IPR036249">
    <property type="entry name" value="Thioredoxin-like_sf"/>
</dbReference>
<evidence type="ECO:0000256" key="4">
    <source>
        <dbReference type="ARBA" id="ARBA00023284"/>
    </source>
</evidence>
<dbReference type="GO" id="GO:0016491">
    <property type="term" value="F:oxidoreductase activity"/>
    <property type="evidence" value="ECO:0007669"/>
    <property type="project" value="UniProtKB-KW"/>
</dbReference>
<evidence type="ECO:0000313" key="7">
    <source>
        <dbReference type="Proteomes" id="UP000000370"/>
    </source>
</evidence>
<evidence type="ECO:0000259" key="5">
    <source>
        <dbReference type="Pfam" id="PF01323"/>
    </source>
</evidence>
<dbReference type="HOGENOM" id="CLU_102827_0_0_9"/>
<dbReference type="Pfam" id="PF01323">
    <property type="entry name" value="DSBA"/>
    <property type="match status" value="1"/>
</dbReference>
<dbReference type="Proteomes" id="UP000000370">
    <property type="component" value="Chromosome"/>
</dbReference>
<keyword evidence="3" id="KW-1015">Disulfide bond</keyword>
<keyword evidence="1" id="KW-0732">Signal</keyword>
<proteinExistence type="predicted"/>
<evidence type="ECO:0000256" key="3">
    <source>
        <dbReference type="ARBA" id="ARBA00023157"/>
    </source>
</evidence>
<reference evidence="7" key="1">
    <citation type="submission" date="2007-11" db="EMBL/GenBank/DDBJ databases">
        <title>Complete genome sequence of Clostridium phytofermentans ISDg.</title>
        <authorList>
            <person name="Leschine S.B."/>
            <person name="Warnick T.A."/>
            <person name="Blanchard J.L."/>
            <person name="Schnell D.J."/>
            <person name="Petit E.L."/>
            <person name="LaTouf W.G."/>
            <person name="Copeland A."/>
            <person name="Lucas S."/>
            <person name="Lapidus A."/>
            <person name="Barry K."/>
            <person name="Glavina del Rio T."/>
            <person name="Dalin E."/>
            <person name="Tice H."/>
            <person name="Pitluck S."/>
            <person name="Kiss H."/>
            <person name="Brettin T."/>
            <person name="Bruce D."/>
            <person name="Detter J.C."/>
            <person name="Han C."/>
            <person name="Kuske C."/>
            <person name="Schmutz J."/>
            <person name="Larimer F."/>
            <person name="Land M."/>
            <person name="Hauser L."/>
            <person name="Kyrpides N."/>
            <person name="Kim E.A."/>
            <person name="Richardson P."/>
        </authorList>
    </citation>
    <scope>NUCLEOTIDE SEQUENCE [LARGE SCALE GENOMIC DNA]</scope>
    <source>
        <strain evidence="7">ATCC 700394 / DSM 18823 / ISDg</strain>
    </source>
</reference>
<sequence>MNNVTVEFFHDVICSFCFPMSYRMRQLQKMMPEAQIVHRSYALIKSERDFDEMFGSRATAKSEILSHWEQANQNDDLHRFNISGMHKAEFPFPASMKALTACKAAYFTAGDAGYWDVFDALQNALFVQNSNIEDPDIISECIRHSGIDFAKWEQHYNSGDTKEAVEKDLILAKQYGIEGVPCLIIDGKDRISGAQPLAQIIQAIRGAAEIQEKTSPEGAACRLDGGKINCD</sequence>
<organism evidence="6 7">
    <name type="scientific">Lachnoclostridium phytofermentans (strain ATCC 700394 / DSM 18823 / ISDg)</name>
    <name type="common">Clostridium phytofermentans</name>
    <dbReference type="NCBI Taxonomy" id="357809"/>
    <lineage>
        <taxon>Bacteria</taxon>
        <taxon>Bacillati</taxon>
        <taxon>Bacillota</taxon>
        <taxon>Clostridia</taxon>
        <taxon>Lachnospirales</taxon>
        <taxon>Lachnospiraceae</taxon>
    </lineage>
</organism>
<name>A9KRF4_LACP7</name>
<evidence type="ECO:0000256" key="1">
    <source>
        <dbReference type="ARBA" id="ARBA00022729"/>
    </source>
</evidence>
<dbReference type="SUPFAM" id="SSF52833">
    <property type="entry name" value="Thioredoxin-like"/>
    <property type="match status" value="1"/>
</dbReference>
<dbReference type="RefSeq" id="WP_012199682.1">
    <property type="nucleotide sequence ID" value="NC_010001.1"/>
</dbReference>
<keyword evidence="4" id="KW-0676">Redox-active center</keyword>
<keyword evidence="2" id="KW-0560">Oxidoreductase</keyword>
<protein>
    <submittedName>
        <fullName evidence="6">DSBA oxidoreductase</fullName>
    </submittedName>
</protein>
<dbReference type="PANTHER" id="PTHR13887:SF14">
    <property type="entry name" value="DISULFIDE BOND FORMATION PROTEIN D"/>
    <property type="match status" value="1"/>
</dbReference>
<accession>A9KRF4</accession>
<feature type="domain" description="DSBA-like thioredoxin" evidence="5">
    <location>
        <begin position="5"/>
        <end position="204"/>
    </location>
</feature>
<keyword evidence="7" id="KW-1185">Reference proteome</keyword>
<dbReference type="KEGG" id="cpy:Cphy_1656"/>
<dbReference type="InterPro" id="IPR001853">
    <property type="entry name" value="DSBA-like_thioredoxin_dom"/>
</dbReference>
<dbReference type="eggNOG" id="COG2761">
    <property type="taxonomic scope" value="Bacteria"/>
</dbReference>
<dbReference type="EMBL" id="CP000885">
    <property type="protein sequence ID" value="ABX42028.1"/>
    <property type="molecule type" value="Genomic_DNA"/>
</dbReference>
<evidence type="ECO:0000256" key="2">
    <source>
        <dbReference type="ARBA" id="ARBA00023002"/>
    </source>
</evidence>
<dbReference type="Gene3D" id="3.40.30.10">
    <property type="entry name" value="Glutaredoxin"/>
    <property type="match status" value="1"/>
</dbReference>
<gene>
    <name evidence="6" type="ordered locus">Cphy_1656</name>
</gene>
<dbReference type="OrthoDB" id="9799122at2"/>
<dbReference type="AlphaFoldDB" id="A9KRF4"/>
<dbReference type="PANTHER" id="PTHR13887">
    <property type="entry name" value="GLUTATHIONE S-TRANSFERASE KAPPA"/>
    <property type="match status" value="1"/>
</dbReference>